<dbReference type="Proteomes" id="UP001108123">
    <property type="component" value="Unassembled WGS sequence"/>
</dbReference>
<evidence type="ECO:0000313" key="1">
    <source>
        <dbReference type="EMBL" id="MCG4566026.1"/>
    </source>
</evidence>
<comment type="caution">
    <text evidence="1">The sequence shown here is derived from an EMBL/GenBank/DDBJ whole genome shotgun (WGS) entry which is preliminary data.</text>
</comment>
<organism evidence="1 2">
    <name type="scientific">Anaerosalibacter bizertensis</name>
    <dbReference type="NCBI Taxonomy" id="932217"/>
    <lineage>
        <taxon>Bacteria</taxon>
        <taxon>Bacillati</taxon>
        <taxon>Bacillota</taxon>
        <taxon>Tissierellia</taxon>
        <taxon>Tissierellales</taxon>
        <taxon>Sporanaerobacteraceae</taxon>
        <taxon>Anaerosalibacter</taxon>
    </lineage>
</organism>
<name>A0A9Q4AE81_9FIRM</name>
<evidence type="ECO:0000313" key="2">
    <source>
        <dbReference type="Proteomes" id="UP001108123"/>
    </source>
</evidence>
<gene>
    <name evidence="1" type="ORF">L0P62_11250</name>
</gene>
<keyword evidence="2" id="KW-1185">Reference proteome</keyword>
<reference evidence="1" key="1">
    <citation type="submission" date="2022-01" db="EMBL/GenBank/DDBJ databases">
        <title>Collection of gut derived symbiotic bacterial strains cultured from healthy donors.</title>
        <authorList>
            <person name="Lin H."/>
            <person name="Kohout C."/>
            <person name="Waligurski E."/>
            <person name="Pamer E.G."/>
        </authorList>
    </citation>
    <scope>NUCLEOTIDE SEQUENCE</scope>
    <source>
        <strain evidence="1">MSK.14.39</strain>
    </source>
</reference>
<dbReference type="EMBL" id="JAKNID010000081">
    <property type="protein sequence ID" value="MCG4566026.1"/>
    <property type="molecule type" value="Genomic_DNA"/>
</dbReference>
<proteinExistence type="predicted"/>
<dbReference type="AlphaFoldDB" id="A0A9Q4AE81"/>
<sequence length="64" mass="7636">MMKIFKNFLSKEVDLEGVTDEELKIALDQIGRDLVYNYLLFGQDVTMDMFIENLKRYLYLNSHL</sequence>
<accession>A0A9Q4AE81</accession>
<protein>
    <submittedName>
        <fullName evidence="1">Uncharacterized protein</fullName>
    </submittedName>
</protein>
<dbReference type="RefSeq" id="WP_237962844.1">
    <property type="nucleotide sequence ID" value="NZ_JAKNID010000081.1"/>
</dbReference>